<keyword evidence="2" id="KW-0812">Transmembrane</keyword>
<dbReference type="RefSeq" id="XP_013341573.1">
    <property type="nucleotide sequence ID" value="XM_013486119.1"/>
</dbReference>
<dbReference type="OrthoDB" id="4771706at2759"/>
<dbReference type="Proteomes" id="UP000030641">
    <property type="component" value="Unassembled WGS sequence"/>
</dbReference>
<keyword evidence="2" id="KW-0472">Membrane</keyword>
<organism evidence="3 4">
    <name type="scientific">Aureobasidium subglaciale (strain EXF-2481)</name>
    <name type="common">Aureobasidium pullulans var. subglaciale</name>
    <dbReference type="NCBI Taxonomy" id="1043005"/>
    <lineage>
        <taxon>Eukaryota</taxon>
        <taxon>Fungi</taxon>
        <taxon>Dikarya</taxon>
        <taxon>Ascomycota</taxon>
        <taxon>Pezizomycotina</taxon>
        <taxon>Dothideomycetes</taxon>
        <taxon>Dothideomycetidae</taxon>
        <taxon>Dothideales</taxon>
        <taxon>Saccotheciaceae</taxon>
        <taxon>Aureobasidium</taxon>
    </lineage>
</organism>
<feature type="transmembrane region" description="Helical" evidence="2">
    <location>
        <begin position="151"/>
        <end position="173"/>
    </location>
</feature>
<evidence type="ECO:0000313" key="4">
    <source>
        <dbReference type="Proteomes" id="UP000030641"/>
    </source>
</evidence>
<dbReference type="HOGENOM" id="CLU_119599_0_0_1"/>
<feature type="region of interest" description="Disordered" evidence="1">
    <location>
        <begin position="22"/>
        <end position="42"/>
    </location>
</feature>
<dbReference type="GeneID" id="25367093"/>
<dbReference type="AlphaFoldDB" id="A0A074YG46"/>
<protein>
    <submittedName>
        <fullName evidence="3">Uncharacterized protein</fullName>
    </submittedName>
</protein>
<evidence type="ECO:0000256" key="2">
    <source>
        <dbReference type="SAM" id="Phobius"/>
    </source>
</evidence>
<reference evidence="3 4" key="1">
    <citation type="journal article" date="2014" name="BMC Genomics">
        <title>Genome sequencing of four Aureobasidium pullulans varieties: biotechnological potential, stress tolerance, and description of new species.</title>
        <authorList>
            <person name="Gostin Ar C."/>
            <person name="Ohm R.A."/>
            <person name="Kogej T."/>
            <person name="Sonjak S."/>
            <person name="Turk M."/>
            <person name="Zajc J."/>
            <person name="Zalar P."/>
            <person name="Grube M."/>
            <person name="Sun H."/>
            <person name="Han J."/>
            <person name="Sharma A."/>
            <person name="Chiniquy J."/>
            <person name="Ngan C.Y."/>
            <person name="Lipzen A."/>
            <person name="Barry K."/>
            <person name="Grigoriev I.V."/>
            <person name="Gunde-Cimerman N."/>
        </authorList>
    </citation>
    <scope>NUCLEOTIDE SEQUENCE [LARGE SCALE GENOMIC DNA]</scope>
    <source>
        <strain evidence="3 4">EXF-2481</strain>
    </source>
</reference>
<gene>
    <name evidence="3" type="ORF">AUEXF2481DRAFT_42249</name>
</gene>
<keyword evidence="4" id="KW-1185">Reference proteome</keyword>
<evidence type="ECO:0000256" key="1">
    <source>
        <dbReference type="SAM" id="MobiDB-lite"/>
    </source>
</evidence>
<keyword evidence="2" id="KW-1133">Transmembrane helix</keyword>
<dbReference type="OMA" id="WILYREV"/>
<sequence length="214" mass="24043">MNEILPQNDSYTKLYSHELGDEESLPLYEPSTPLKLTPPDAKATPNEVREFLEKVLIENRGLEPGHAKHMAAKWTIGTGRDLLKYPIAMYTEIFGLEAGWMVYKEVKLAEAVGKLDKPAHETSLGGLVLVTILEGFLVMLTVLVSRSPVKTFLIVMSAIGGIIWIFCLIGCIADSMGERQEERKVDMDAQRARCEDKIERILLKEIARRERESG</sequence>
<feature type="transmembrane region" description="Helical" evidence="2">
    <location>
        <begin position="124"/>
        <end position="145"/>
    </location>
</feature>
<dbReference type="EMBL" id="KL584767">
    <property type="protein sequence ID" value="KEQ93047.1"/>
    <property type="molecule type" value="Genomic_DNA"/>
</dbReference>
<accession>A0A074YG46</accession>
<evidence type="ECO:0000313" key="3">
    <source>
        <dbReference type="EMBL" id="KEQ93047.1"/>
    </source>
</evidence>
<dbReference type="InParanoid" id="A0A074YG46"/>
<name>A0A074YG46_AURSE</name>
<proteinExistence type="predicted"/>